<keyword evidence="3" id="KW-1185">Reference proteome</keyword>
<gene>
    <name evidence="2" type="ORF">C2845_PM17G12680</name>
</gene>
<dbReference type="Proteomes" id="UP000275267">
    <property type="component" value="Unassembled WGS sequence"/>
</dbReference>
<dbReference type="STRING" id="4540.A0A3L6Q5Q7"/>
<dbReference type="EMBL" id="PQIB02000014">
    <property type="protein sequence ID" value="RLM70326.1"/>
    <property type="molecule type" value="Genomic_DNA"/>
</dbReference>
<name>A0A3L6Q5Q7_PANMI</name>
<dbReference type="OrthoDB" id="685518at2759"/>
<feature type="domain" description="NB-ARC" evidence="1">
    <location>
        <begin position="70"/>
        <end position="230"/>
    </location>
</feature>
<accession>A0A3L6Q5Q7</accession>
<reference evidence="3" key="1">
    <citation type="journal article" date="2019" name="Nat. Commun.">
        <title>The genome of broomcorn millet.</title>
        <authorList>
            <person name="Zou C."/>
            <person name="Miki D."/>
            <person name="Li D."/>
            <person name="Tang Q."/>
            <person name="Xiao L."/>
            <person name="Rajput S."/>
            <person name="Deng P."/>
            <person name="Jia W."/>
            <person name="Huang R."/>
            <person name="Zhang M."/>
            <person name="Sun Y."/>
            <person name="Hu J."/>
            <person name="Fu X."/>
            <person name="Schnable P.S."/>
            <person name="Li F."/>
            <person name="Zhang H."/>
            <person name="Feng B."/>
            <person name="Zhu X."/>
            <person name="Liu R."/>
            <person name="Schnable J.C."/>
            <person name="Zhu J.-K."/>
            <person name="Zhang H."/>
        </authorList>
    </citation>
    <scope>NUCLEOTIDE SEQUENCE [LARGE SCALE GENOMIC DNA]</scope>
</reference>
<dbReference type="GO" id="GO:0043531">
    <property type="term" value="F:ADP binding"/>
    <property type="evidence" value="ECO:0007669"/>
    <property type="project" value="InterPro"/>
</dbReference>
<proteinExistence type="predicted"/>
<organism evidence="2 3">
    <name type="scientific">Panicum miliaceum</name>
    <name type="common">Proso millet</name>
    <name type="synonym">Broomcorn millet</name>
    <dbReference type="NCBI Taxonomy" id="4540"/>
    <lineage>
        <taxon>Eukaryota</taxon>
        <taxon>Viridiplantae</taxon>
        <taxon>Streptophyta</taxon>
        <taxon>Embryophyta</taxon>
        <taxon>Tracheophyta</taxon>
        <taxon>Spermatophyta</taxon>
        <taxon>Magnoliopsida</taxon>
        <taxon>Liliopsida</taxon>
        <taxon>Poales</taxon>
        <taxon>Poaceae</taxon>
        <taxon>PACMAD clade</taxon>
        <taxon>Panicoideae</taxon>
        <taxon>Panicodae</taxon>
        <taxon>Paniceae</taxon>
        <taxon>Panicinae</taxon>
        <taxon>Panicum</taxon>
        <taxon>Panicum sect. Panicum</taxon>
    </lineage>
</organism>
<dbReference type="SUPFAM" id="SSF52540">
    <property type="entry name" value="P-loop containing nucleoside triphosphate hydrolases"/>
    <property type="match status" value="1"/>
</dbReference>
<dbReference type="PANTHER" id="PTHR19338">
    <property type="entry name" value="TRANSLOCASE OF INNER MITOCHONDRIAL MEMBRANE 13 HOMOLOG"/>
    <property type="match status" value="1"/>
</dbReference>
<evidence type="ECO:0000313" key="2">
    <source>
        <dbReference type="EMBL" id="RLM70326.1"/>
    </source>
</evidence>
<sequence>MKKLRARVETVSQRNKRYRLTVKESGSKAAAAAEQSSSLVAAAIFGVDDAWHAAKHENQRADLVDLINNEDEDLKVIGVWGTSGVVGHNTPIIRAAYENPDVRSKFPGRAWIRVMHPFSPKGFFQSLVNQFHAAQGVEVFLEKDKTEQDLAQQFNRYMNERRCLIVLNDLSTIEEWDHIKQCFRNNKNGSRIIVSTAQVEVASLCAGQESQASELYDVDQKLYAFFKKVIFSIWR</sequence>
<dbReference type="Gene3D" id="3.40.50.300">
    <property type="entry name" value="P-loop containing nucleotide triphosphate hydrolases"/>
    <property type="match status" value="1"/>
</dbReference>
<evidence type="ECO:0000259" key="1">
    <source>
        <dbReference type="Pfam" id="PF00931"/>
    </source>
</evidence>
<dbReference type="AlphaFoldDB" id="A0A3L6Q5Q7"/>
<evidence type="ECO:0000313" key="3">
    <source>
        <dbReference type="Proteomes" id="UP000275267"/>
    </source>
</evidence>
<protein>
    <submittedName>
        <fullName evidence="2">Pib</fullName>
    </submittedName>
</protein>
<dbReference type="Pfam" id="PF00931">
    <property type="entry name" value="NB-ARC"/>
    <property type="match status" value="1"/>
</dbReference>
<dbReference type="InterPro" id="IPR027417">
    <property type="entry name" value="P-loop_NTPase"/>
</dbReference>
<dbReference type="PANTHER" id="PTHR19338:SF58">
    <property type="entry name" value="OS09G0517100 PROTEIN"/>
    <property type="match status" value="1"/>
</dbReference>
<dbReference type="InterPro" id="IPR002182">
    <property type="entry name" value="NB-ARC"/>
</dbReference>
<comment type="caution">
    <text evidence="2">The sequence shown here is derived from an EMBL/GenBank/DDBJ whole genome shotgun (WGS) entry which is preliminary data.</text>
</comment>